<name>A0A6G0Y1A2_APHCR</name>
<reference evidence="1 2" key="1">
    <citation type="submission" date="2019-08" db="EMBL/GenBank/DDBJ databases">
        <title>Whole genome of Aphis craccivora.</title>
        <authorList>
            <person name="Voronova N.V."/>
            <person name="Shulinski R.S."/>
            <person name="Bandarenka Y.V."/>
            <person name="Zhorov D.G."/>
            <person name="Warner D."/>
        </authorList>
    </citation>
    <scope>NUCLEOTIDE SEQUENCE [LARGE SCALE GENOMIC DNA]</scope>
    <source>
        <strain evidence="1">180601</strain>
        <tissue evidence="1">Whole Body</tissue>
    </source>
</reference>
<keyword evidence="2" id="KW-1185">Reference proteome</keyword>
<organism evidence="1 2">
    <name type="scientific">Aphis craccivora</name>
    <name type="common">Cowpea aphid</name>
    <dbReference type="NCBI Taxonomy" id="307492"/>
    <lineage>
        <taxon>Eukaryota</taxon>
        <taxon>Metazoa</taxon>
        <taxon>Ecdysozoa</taxon>
        <taxon>Arthropoda</taxon>
        <taxon>Hexapoda</taxon>
        <taxon>Insecta</taxon>
        <taxon>Pterygota</taxon>
        <taxon>Neoptera</taxon>
        <taxon>Paraneoptera</taxon>
        <taxon>Hemiptera</taxon>
        <taxon>Sternorrhyncha</taxon>
        <taxon>Aphidomorpha</taxon>
        <taxon>Aphidoidea</taxon>
        <taxon>Aphididae</taxon>
        <taxon>Aphidini</taxon>
        <taxon>Aphis</taxon>
        <taxon>Aphis</taxon>
    </lineage>
</organism>
<evidence type="ECO:0000313" key="1">
    <source>
        <dbReference type="EMBL" id="KAF0747031.1"/>
    </source>
</evidence>
<dbReference type="EMBL" id="VUJU01006985">
    <property type="protein sequence ID" value="KAF0747031.1"/>
    <property type="molecule type" value="Genomic_DNA"/>
</dbReference>
<gene>
    <name evidence="1" type="ORF">FWK35_00019446</name>
</gene>
<proteinExistence type="predicted"/>
<evidence type="ECO:0000313" key="2">
    <source>
        <dbReference type="Proteomes" id="UP000478052"/>
    </source>
</evidence>
<dbReference type="OrthoDB" id="6589834at2759"/>
<comment type="caution">
    <text evidence="1">The sequence shown here is derived from an EMBL/GenBank/DDBJ whole genome shotgun (WGS) entry which is preliminary data.</text>
</comment>
<accession>A0A6G0Y1A2</accession>
<feature type="non-terminal residue" evidence="1">
    <location>
        <position position="97"/>
    </location>
</feature>
<sequence>MYLSLKSIFDFVQCTTSSRNAVEGEEVLRAKQIILCGKVQQKNGLLIKALVIQSSHIRDKPLEISGTLNVDSTAIKIESFVCSCAAGASERCKHVVA</sequence>
<dbReference type="Proteomes" id="UP000478052">
    <property type="component" value="Unassembled WGS sequence"/>
</dbReference>
<protein>
    <submittedName>
        <fullName evidence="1">SWIM-type domain-containing protein</fullName>
    </submittedName>
</protein>
<dbReference type="AlphaFoldDB" id="A0A6G0Y1A2"/>